<evidence type="ECO:0000313" key="11">
    <source>
        <dbReference type="Proteomes" id="UP000694420"/>
    </source>
</evidence>
<reference evidence="10" key="1">
    <citation type="submission" date="2025-08" db="UniProtKB">
        <authorList>
            <consortium name="Ensembl"/>
        </authorList>
    </citation>
    <scope>IDENTIFICATION</scope>
</reference>
<keyword evidence="11" id="KW-1185">Reference proteome</keyword>
<evidence type="ECO:0000259" key="9">
    <source>
        <dbReference type="SMART" id="SM00092"/>
    </source>
</evidence>
<evidence type="ECO:0000256" key="3">
    <source>
        <dbReference type="ARBA" id="ARBA00022525"/>
    </source>
</evidence>
<dbReference type="InterPro" id="IPR023411">
    <property type="entry name" value="RNaseA_AS"/>
</dbReference>
<evidence type="ECO:0000313" key="10">
    <source>
        <dbReference type="Ensembl" id="ENSNPEP00000019506.1"/>
    </source>
</evidence>
<keyword evidence="6 8" id="KW-0378">Hydrolase</keyword>
<dbReference type="PANTHER" id="PTHR11437">
    <property type="entry name" value="RIBONUCLEASE"/>
    <property type="match status" value="1"/>
</dbReference>
<dbReference type="AlphaFoldDB" id="A0A8C7A049"/>
<dbReference type="Gene3D" id="3.10.130.10">
    <property type="entry name" value="Ribonuclease A-like domain"/>
    <property type="match status" value="1"/>
</dbReference>
<dbReference type="InterPro" id="IPR001427">
    <property type="entry name" value="RNaseA"/>
</dbReference>
<dbReference type="GO" id="GO:0005576">
    <property type="term" value="C:extracellular region"/>
    <property type="evidence" value="ECO:0007669"/>
    <property type="project" value="UniProtKB-SubCell"/>
</dbReference>
<dbReference type="PROSITE" id="PS00127">
    <property type="entry name" value="RNASE_PANCREATIC"/>
    <property type="match status" value="1"/>
</dbReference>
<evidence type="ECO:0000256" key="5">
    <source>
        <dbReference type="ARBA" id="ARBA00022759"/>
    </source>
</evidence>
<keyword evidence="3" id="KW-0964">Secreted</keyword>
<sequence length="140" mass="15419">YFCSPFPISLLIFTLLPPSHLTFTRYEKFLRQHLDHPGPAGPPGGRYCSTLLQRRRVNGPGRPCKPVNTFVHAPAAELLALCAPRHGPALRTTAAALDVTACRVTGGSVYHPCAYRAARRHQRVEVACEDGRPVHLSRTL</sequence>
<organism evidence="10 11">
    <name type="scientific">Nothoprocta perdicaria</name>
    <name type="common">Chilean tinamou</name>
    <name type="synonym">Crypturus perdicarius</name>
    <dbReference type="NCBI Taxonomy" id="30464"/>
    <lineage>
        <taxon>Eukaryota</taxon>
        <taxon>Metazoa</taxon>
        <taxon>Chordata</taxon>
        <taxon>Craniata</taxon>
        <taxon>Vertebrata</taxon>
        <taxon>Euteleostomi</taxon>
        <taxon>Archelosauria</taxon>
        <taxon>Archosauria</taxon>
        <taxon>Dinosauria</taxon>
        <taxon>Saurischia</taxon>
        <taxon>Theropoda</taxon>
        <taxon>Coelurosauria</taxon>
        <taxon>Aves</taxon>
        <taxon>Palaeognathae</taxon>
        <taxon>Tinamiformes</taxon>
        <taxon>Tinamidae</taxon>
        <taxon>Nothoprocta</taxon>
    </lineage>
</organism>
<comment type="subcellular location">
    <subcellularLocation>
        <location evidence="1">Secreted</location>
    </subcellularLocation>
</comment>
<name>A0A8C7A049_NOTPE</name>
<dbReference type="CDD" id="cd06265">
    <property type="entry name" value="RNase_A_canonical"/>
    <property type="match status" value="1"/>
</dbReference>
<dbReference type="GO" id="GO:0004519">
    <property type="term" value="F:endonuclease activity"/>
    <property type="evidence" value="ECO:0007669"/>
    <property type="project" value="UniProtKB-KW"/>
</dbReference>
<dbReference type="SUPFAM" id="SSF54076">
    <property type="entry name" value="RNase A-like"/>
    <property type="match status" value="1"/>
</dbReference>
<evidence type="ECO:0000256" key="6">
    <source>
        <dbReference type="ARBA" id="ARBA00022801"/>
    </source>
</evidence>
<keyword evidence="8" id="KW-0732">Signal</keyword>
<evidence type="ECO:0000256" key="4">
    <source>
        <dbReference type="ARBA" id="ARBA00022722"/>
    </source>
</evidence>
<feature type="domain" description="Ribonuclease A-domain" evidence="9">
    <location>
        <begin position="22"/>
        <end position="140"/>
    </location>
</feature>
<reference evidence="10" key="2">
    <citation type="submission" date="2025-09" db="UniProtKB">
        <authorList>
            <consortium name="Ensembl"/>
        </authorList>
    </citation>
    <scope>IDENTIFICATION</scope>
</reference>
<dbReference type="Pfam" id="PF00074">
    <property type="entry name" value="RnaseA"/>
    <property type="match status" value="1"/>
</dbReference>
<dbReference type="GO" id="GO:0004540">
    <property type="term" value="F:RNA nuclease activity"/>
    <property type="evidence" value="ECO:0007669"/>
    <property type="project" value="TreeGrafter"/>
</dbReference>
<evidence type="ECO:0000256" key="2">
    <source>
        <dbReference type="ARBA" id="ARBA00005600"/>
    </source>
</evidence>
<dbReference type="Proteomes" id="UP000694420">
    <property type="component" value="Unplaced"/>
</dbReference>
<proteinExistence type="inferred from homology"/>
<dbReference type="GO" id="GO:0016787">
    <property type="term" value="F:hydrolase activity"/>
    <property type="evidence" value="ECO:0007669"/>
    <property type="project" value="UniProtKB-KW"/>
</dbReference>
<feature type="chain" id="PRO_5034590887" description="Ribonuclease A-domain domain-containing protein" evidence="8">
    <location>
        <begin position="22"/>
        <end position="140"/>
    </location>
</feature>
<dbReference type="SMART" id="SM00092">
    <property type="entry name" value="RNAse_Pc"/>
    <property type="match status" value="1"/>
</dbReference>
<dbReference type="GO" id="GO:0003676">
    <property type="term" value="F:nucleic acid binding"/>
    <property type="evidence" value="ECO:0007669"/>
    <property type="project" value="InterPro"/>
</dbReference>
<evidence type="ECO:0000256" key="8">
    <source>
        <dbReference type="RuleBase" id="RU000651"/>
    </source>
</evidence>
<dbReference type="PANTHER" id="PTHR11437:SF10">
    <property type="entry name" value="ANGIOGENIN-RELATED"/>
    <property type="match status" value="1"/>
</dbReference>
<keyword evidence="5 8" id="KW-0255">Endonuclease</keyword>
<dbReference type="Ensembl" id="ENSNPET00000020007.1">
    <property type="protein sequence ID" value="ENSNPEP00000019506.1"/>
    <property type="gene ID" value="ENSNPEG00000014542.1"/>
</dbReference>
<accession>A0A8C7A049</accession>
<dbReference type="InterPro" id="IPR036816">
    <property type="entry name" value="RNaseA-like_dom_sf"/>
</dbReference>
<protein>
    <recommendedName>
        <fullName evidence="9">Ribonuclease A-domain domain-containing protein</fullName>
    </recommendedName>
</protein>
<keyword evidence="7" id="KW-1015">Disulfide bond</keyword>
<keyword evidence="4 8" id="KW-0540">Nuclease</keyword>
<evidence type="ECO:0000256" key="1">
    <source>
        <dbReference type="ARBA" id="ARBA00004613"/>
    </source>
</evidence>
<dbReference type="InterPro" id="IPR023412">
    <property type="entry name" value="RNaseA_domain"/>
</dbReference>
<evidence type="ECO:0000256" key="7">
    <source>
        <dbReference type="ARBA" id="ARBA00023157"/>
    </source>
</evidence>
<dbReference type="PRINTS" id="PR00794">
    <property type="entry name" value="RIBONUCLEASE"/>
</dbReference>
<comment type="similarity">
    <text evidence="2 8">Belongs to the pancreatic ribonuclease family.</text>
</comment>
<dbReference type="GO" id="GO:0050830">
    <property type="term" value="P:defense response to Gram-positive bacterium"/>
    <property type="evidence" value="ECO:0007669"/>
    <property type="project" value="TreeGrafter"/>
</dbReference>
<feature type="signal peptide" evidence="8">
    <location>
        <begin position="1"/>
        <end position="21"/>
    </location>
</feature>